<dbReference type="PROSITE" id="PS51842">
    <property type="entry name" value="IF_ROD_2"/>
    <property type="match status" value="1"/>
</dbReference>
<dbReference type="Gene3D" id="1.20.5.500">
    <property type="entry name" value="Single helix bin"/>
    <property type="match status" value="1"/>
</dbReference>
<dbReference type="Pfam" id="PF00038">
    <property type="entry name" value="Filament"/>
    <property type="match status" value="1"/>
</dbReference>
<evidence type="ECO:0000259" key="5">
    <source>
        <dbReference type="PROSITE" id="PS51842"/>
    </source>
</evidence>
<dbReference type="PANTHER" id="PTHR45616:SF14">
    <property type="entry name" value="KERATIN, TYPE II CYTOSKELETAL 2 EPIDERMAL"/>
    <property type="match status" value="1"/>
</dbReference>
<keyword evidence="1 6" id="KW-0416">Keratin</keyword>
<proteinExistence type="predicted"/>
<feature type="coiled-coil region" evidence="4">
    <location>
        <begin position="5"/>
        <end position="60"/>
    </location>
</feature>
<evidence type="ECO:0000313" key="7">
    <source>
        <dbReference type="Proteomes" id="UP000234681"/>
    </source>
</evidence>
<organism evidence="6 7">
    <name type="scientific">Rattus norvegicus</name>
    <name type="common">Rat</name>
    <dbReference type="NCBI Taxonomy" id="10116"/>
    <lineage>
        <taxon>Eukaryota</taxon>
        <taxon>Metazoa</taxon>
        <taxon>Chordata</taxon>
        <taxon>Craniata</taxon>
        <taxon>Vertebrata</taxon>
        <taxon>Euteleostomi</taxon>
        <taxon>Mammalia</taxon>
        <taxon>Eutheria</taxon>
        <taxon>Euarchontoglires</taxon>
        <taxon>Glires</taxon>
        <taxon>Rodentia</taxon>
        <taxon>Myomorpha</taxon>
        <taxon>Muroidea</taxon>
        <taxon>Muridae</taxon>
        <taxon>Murinae</taxon>
        <taxon>Rattus</taxon>
    </lineage>
</organism>
<dbReference type="FunFam" id="1.20.5.1160:FF:000001">
    <property type="entry name" value="Keratin type II"/>
    <property type="match status" value="1"/>
</dbReference>
<protein>
    <submittedName>
        <fullName evidence="6">Type II keratin Kb2</fullName>
    </submittedName>
</protein>
<reference evidence="6 7" key="1">
    <citation type="submission" date="2005-09" db="EMBL/GenBank/DDBJ databases">
        <authorList>
            <person name="Mural R.J."/>
            <person name="Li P.W."/>
            <person name="Adams M.D."/>
            <person name="Amanatides P.G."/>
            <person name="Baden-Tillson H."/>
            <person name="Barnstead M."/>
            <person name="Chin S.H."/>
            <person name="Dew I."/>
            <person name="Evans C.A."/>
            <person name="Ferriera S."/>
            <person name="Flanigan M."/>
            <person name="Fosler C."/>
            <person name="Glodek A."/>
            <person name="Gu Z."/>
            <person name="Holt R.A."/>
            <person name="Jennings D."/>
            <person name="Kraft C.L."/>
            <person name="Lu F."/>
            <person name="Nguyen T."/>
            <person name="Nusskern D.R."/>
            <person name="Pfannkoch C.M."/>
            <person name="Sitter C."/>
            <person name="Sutton G.G."/>
            <person name="Venter J.C."/>
            <person name="Wang Z."/>
            <person name="Woodage T."/>
            <person name="Zheng X.H."/>
            <person name="Zhong F."/>
        </authorList>
    </citation>
    <scope>NUCLEOTIDE SEQUENCE [LARGE SCALE GENOMIC DNA]</scope>
    <source>
        <strain>BN</strain>
        <strain evidence="7">Sprague-Dawley</strain>
    </source>
</reference>
<name>A6KCR4_RAT</name>
<gene>
    <name evidence="6" type="primary">Kb2</name>
    <name evidence="6" type="ORF">rCG_50673</name>
</gene>
<evidence type="ECO:0000256" key="2">
    <source>
        <dbReference type="ARBA" id="ARBA00022754"/>
    </source>
</evidence>
<dbReference type="Proteomes" id="UP000234681">
    <property type="component" value="Chromosome 7"/>
</dbReference>
<dbReference type="AlphaFoldDB" id="A6KCR4"/>
<keyword evidence="3 4" id="KW-0175">Coiled coil</keyword>
<accession>A6KCR4</accession>
<dbReference type="SMART" id="SM01391">
    <property type="entry name" value="Filament"/>
    <property type="match status" value="1"/>
</dbReference>
<dbReference type="Gene3D" id="1.20.5.1160">
    <property type="entry name" value="Vasodilator-stimulated phosphoprotein"/>
    <property type="match status" value="1"/>
</dbReference>
<sequence>MQDLVEDFKKKYEDEINKRTSAENDFVTIKKDVDSCYMDKTELQAKMEMLTQEVDFLRTLYDTELSQLQQNVTDTNVILSMDNNRNLDLDSIIAEVQSQYEIIAHKSKAESEELYHSKATPFSLISMKNSRSPL</sequence>
<evidence type="ECO:0000313" key="6">
    <source>
        <dbReference type="EMBL" id="EDL86878.1"/>
    </source>
</evidence>
<evidence type="ECO:0000256" key="4">
    <source>
        <dbReference type="SAM" id="Coils"/>
    </source>
</evidence>
<feature type="domain" description="IF rod" evidence="5">
    <location>
        <begin position="1"/>
        <end position="134"/>
    </location>
</feature>
<dbReference type="PANTHER" id="PTHR45616">
    <property type="entry name" value="GATA-TYPE DOMAIN-CONTAINING PROTEIN"/>
    <property type="match status" value="1"/>
</dbReference>
<dbReference type="InterPro" id="IPR039008">
    <property type="entry name" value="IF_rod_dom"/>
</dbReference>
<evidence type="ECO:0000256" key="3">
    <source>
        <dbReference type="ARBA" id="ARBA00023054"/>
    </source>
</evidence>
<dbReference type="EMBL" id="CH474035">
    <property type="protein sequence ID" value="EDL86878.1"/>
    <property type="molecule type" value="Genomic_DNA"/>
</dbReference>
<keyword evidence="2" id="KW-0403">Intermediate filament</keyword>
<dbReference type="GO" id="GO:0005882">
    <property type="term" value="C:intermediate filament"/>
    <property type="evidence" value="ECO:0007669"/>
    <property type="project" value="UniProtKB-KW"/>
</dbReference>
<evidence type="ECO:0000256" key="1">
    <source>
        <dbReference type="ARBA" id="ARBA00022744"/>
    </source>
</evidence>